<dbReference type="PANTHER" id="PTHR11735">
    <property type="entry name" value="TRNA N6-ADENOSINE THREONYLCARBAMOYLTRANSFERASE"/>
    <property type="match status" value="1"/>
</dbReference>
<accession>A0ABD0YY24</accession>
<evidence type="ECO:0000256" key="1">
    <source>
        <dbReference type="ARBA" id="ARBA00012156"/>
    </source>
</evidence>
<dbReference type="EC" id="2.3.1.234" evidence="1"/>
<dbReference type="Gene3D" id="3.30.420.40">
    <property type="match status" value="2"/>
</dbReference>
<name>A0ABD0YY24_9HEMI</name>
<proteinExistence type="predicted"/>
<evidence type="ECO:0000259" key="7">
    <source>
        <dbReference type="Pfam" id="PF00814"/>
    </source>
</evidence>
<reference evidence="8 9" key="1">
    <citation type="submission" date="2024-07" db="EMBL/GenBank/DDBJ databases">
        <title>Chromosome-level genome assembly of the water stick insect Ranatra chinensis (Heteroptera: Nepidae).</title>
        <authorList>
            <person name="Liu X."/>
        </authorList>
    </citation>
    <scope>NUCLEOTIDE SEQUENCE [LARGE SCALE GENOMIC DNA]</scope>
    <source>
        <strain evidence="8">Cailab_2021Rc</strain>
        <tissue evidence="8">Muscle</tissue>
    </source>
</reference>
<dbReference type="InterPro" id="IPR000905">
    <property type="entry name" value="Gcp-like_dom"/>
</dbReference>
<feature type="domain" description="Gcp-like" evidence="7">
    <location>
        <begin position="3"/>
        <end position="297"/>
    </location>
</feature>
<dbReference type="InterPro" id="IPR043129">
    <property type="entry name" value="ATPase_NBD"/>
</dbReference>
<dbReference type="GO" id="GO:0008033">
    <property type="term" value="P:tRNA processing"/>
    <property type="evidence" value="ECO:0007669"/>
    <property type="project" value="UniProtKB-KW"/>
</dbReference>
<keyword evidence="4" id="KW-0479">Metal-binding</keyword>
<protein>
    <recommendedName>
        <fullName evidence="1">N(6)-L-threonylcarbamoyladenine synthase</fullName>
        <ecNumber evidence="1">2.3.1.234</ecNumber>
    </recommendedName>
</protein>
<dbReference type="GO" id="GO:0061711">
    <property type="term" value="F:tRNA N(6)-L-threonylcarbamoyladenine synthase activity"/>
    <property type="evidence" value="ECO:0007669"/>
    <property type="project" value="UniProtKB-EC"/>
</dbReference>
<dbReference type="Pfam" id="PF00814">
    <property type="entry name" value="TsaD"/>
    <property type="match status" value="1"/>
</dbReference>
<comment type="caution">
    <text evidence="8">The sequence shown here is derived from an EMBL/GenBank/DDBJ whole genome shotgun (WGS) entry which is preliminary data.</text>
</comment>
<dbReference type="InterPro" id="IPR017861">
    <property type="entry name" value="KAE1/TsaD"/>
</dbReference>
<evidence type="ECO:0000256" key="3">
    <source>
        <dbReference type="ARBA" id="ARBA00022694"/>
    </source>
</evidence>
<dbReference type="PRINTS" id="PR00789">
    <property type="entry name" value="OSIALOPTASE"/>
</dbReference>
<sequence length="323" mass="34966">MRSQLQLHTLHGGILPPVASDLHERHIEDVVKEALASSVDENGTCSIDAVAVTTKPGMAASLLVGLRHAKQVCQRLGVPLVPIHHMEAHALTLEFPFLVLLISGGHCLLGIAEGVDKFVLLGKTLDDAPGEAFDKIARRLKLSNLAEFSNVSGGHAIEGAAAGGDPSRYHVAEPLLQYKNCDFSFAGIKNSTRAIIIAEENRDGVVGDELLKGVRDLCASVQVAIARHLLRRVIRGIFYYRHQQSFIKSLYFKVVSGGVACNSFIRRSLETGCGPLGVELVAPPPRLCTDNGVMVAWNGVERWSRNLGIVPLEKLQVVDIQPK</sequence>
<keyword evidence="5" id="KW-0012">Acyltransferase</keyword>
<dbReference type="CDD" id="cd24134">
    <property type="entry name" value="ASKHA_NBD_OSGEPL1_QRI7_euk"/>
    <property type="match status" value="1"/>
</dbReference>
<dbReference type="AlphaFoldDB" id="A0ABD0YY24"/>
<keyword evidence="3" id="KW-0819">tRNA processing</keyword>
<dbReference type="EMBL" id="JBFDAA010000001">
    <property type="protein sequence ID" value="KAL1140837.1"/>
    <property type="molecule type" value="Genomic_DNA"/>
</dbReference>
<evidence type="ECO:0000256" key="2">
    <source>
        <dbReference type="ARBA" id="ARBA00022679"/>
    </source>
</evidence>
<comment type="catalytic activity">
    <reaction evidence="6">
        <text>L-threonylcarbamoyladenylate + adenosine(37) in tRNA = N(6)-L-threonylcarbamoyladenosine(37) in tRNA + AMP + H(+)</text>
        <dbReference type="Rhea" id="RHEA:37059"/>
        <dbReference type="Rhea" id="RHEA-COMP:10162"/>
        <dbReference type="Rhea" id="RHEA-COMP:10163"/>
        <dbReference type="ChEBI" id="CHEBI:15378"/>
        <dbReference type="ChEBI" id="CHEBI:73682"/>
        <dbReference type="ChEBI" id="CHEBI:74411"/>
        <dbReference type="ChEBI" id="CHEBI:74418"/>
        <dbReference type="ChEBI" id="CHEBI:456215"/>
        <dbReference type="EC" id="2.3.1.234"/>
    </reaction>
</comment>
<evidence type="ECO:0000256" key="5">
    <source>
        <dbReference type="ARBA" id="ARBA00023315"/>
    </source>
</evidence>
<keyword evidence="2" id="KW-0808">Transferase</keyword>
<dbReference type="GO" id="GO:0046872">
    <property type="term" value="F:metal ion binding"/>
    <property type="evidence" value="ECO:0007669"/>
    <property type="project" value="UniProtKB-KW"/>
</dbReference>
<keyword evidence="9" id="KW-1185">Reference proteome</keyword>
<gene>
    <name evidence="8" type="ORF">AAG570_000765</name>
</gene>
<dbReference type="SUPFAM" id="SSF53067">
    <property type="entry name" value="Actin-like ATPase domain"/>
    <property type="match status" value="2"/>
</dbReference>
<dbReference type="PANTHER" id="PTHR11735:SF6">
    <property type="entry name" value="TRNA N6-ADENOSINE THREONYLCARBAMOYLTRANSFERASE, MITOCHONDRIAL"/>
    <property type="match status" value="1"/>
</dbReference>
<evidence type="ECO:0000313" key="8">
    <source>
        <dbReference type="EMBL" id="KAL1140837.1"/>
    </source>
</evidence>
<organism evidence="8 9">
    <name type="scientific">Ranatra chinensis</name>
    <dbReference type="NCBI Taxonomy" id="642074"/>
    <lineage>
        <taxon>Eukaryota</taxon>
        <taxon>Metazoa</taxon>
        <taxon>Ecdysozoa</taxon>
        <taxon>Arthropoda</taxon>
        <taxon>Hexapoda</taxon>
        <taxon>Insecta</taxon>
        <taxon>Pterygota</taxon>
        <taxon>Neoptera</taxon>
        <taxon>Paraneoptera</taxon>
        <taxon>Hemiptera</taxon>
        <taxon>Heteroptera</taxon>
        <taxon>Panheteroptera</taxon>
        <taxon>Nepomorpha</taxon>
        <taxon>Nepidae</taxon>
        <taxon>Ranatrinae</taxon>
        <taxon>Ranatra</taxon>
    </lineage>
</organism>
<evidence type="ECO:0000256" key="4">
    <source>
        <dbReference type="ARBA" id="ARBA00022723"/>
    </source>
</evidence>
<evidence type="ECO:0000313" key="9">
    <source>
        <dbReference type="Proteomes" id="UP001558652"/>
    </source>
</evidence>
<dbReference type="Proteomes" id="UP001558652">
    <property type="component" value="Unassembled WGS sequence"/>
</dbReference>
<evidence type="ECO:0000256" key="6">
    <source>
        <dbReference type="ARBA" id="ARBA00048117"/>
    </source>
</evidence>